<comment type="caution">
    <text evidence="2">The sequence shown here is derived from an EMBL/GenBank/DDBJ whole genome shotgun (WGS) entry which is preliminary data.</text>
</comment>
<keyword evidence="3" id="KW-1185">Reference proteome</keyword>
<gene>
    <name evidence="2" type="ORF">DPMN_016862</name>
</gene>
<evidence type="ECO:0000313" key="2">
    <source>
        <dbReference type="EMBL" id="KAH3892735.1"/>
    </source>
</evidence>
<reference evidence="2" key="1">
    <citation type="journal article" date="2019" name="bioRxiv">
        <title>The Genome of the Zebra Mussel, Dreissena polymorpha: A Resource for Invasive Species Research.</title>
        <authorList>
            <person name="McCartney M.A."/>
            <person name="Auch B."/>
            <person name="Kono T."/>
            <person name="Mallez S."/>
            <person name="Zhang Y."/>
            <person name="Obille A."/>
            <person name="Becker A."/>
            <person name="Abrahante J.E."/>
            <person name="Garbe J."/>
            <person name="Badalamenti J.P."/>
            <person name="Herman A."/>
            <person name="Mangelson H."/>
            <person name="Liachko I."/>
            <person name="Sullivan S."/>
            <person name="Sone E.D."/>
            <person name="Koren S."/>
            <person name="Silverstein K.A.T."/>
            <person name="Beckman K.B."/>
            <person name="Gohl D.M."/>
        </authorList>
    </citation>
    <scope>NUCLEOTIDE SEQUENCE</scope>
    <source>
        <strain evidence="2">Duluth1</strain>
        <tissue evidence="2">Whole animal</tissue>
    </source>
</reference>
<reference evidence="2" key="2">
    <citation type="submission" date="2020-11" db="EMBL/GenBank/DDBJ databases">
        <authorList>
            <person name="McCartney M.A."/>
            <person name="Auch B."/>
            <person name="Kono T."/>
            <person name="Mallez S."/>
            <person name="Becker A."/>
            <person name="Gohl D.M."/>
            <person name="Silverstein K.A.T."/>
            <person name="Koren S."/>
            <person name="Bechman K.B."/>
            <person name="Herman A."/>
            <person name="Abrahante J.E."/>
            <person name="Garbe J."/>
        </authorList>
    </citation>
    <scope>NUCLEOTIDE SEQUENCE</scope>
    <source>
        <strain evidence="2">Duluth1</strain>
        <tissue evidence="2">Whole animal</tissue>
    </source>
</reference>
<dbReference type="EMBL" id="JAIWYP010000001">
    <property type="protein sequence ID" value="KAH3892735.1"/>
    <property type="molecule type" value="Genomic_DNA"/>
</dbReference>
<dbReference type="AlphaFoldDB" id="A0A9D4NE52"/>
<proteinExistence type="predicted"/>
<evidence type="ECO:0000256" key="1">
    <source>
        <dbReference type="SAM" id="MobiDB-lite"/>
    </source>
</evidence>
<accession>A0A9D4NE52</accession>
<protein>
    <submittedName>
        <fullName evidence="2">Uncharacterized protein</fullName>
    </submittedName>
</protein>
<feature type="region of interest" description="Disordered" evidence="1">
    <location>
        <begin position="38"/>
        <end position="90"/>
    </location>
</feature>
<evidence type="ECO:0000313" key="3">
    <source>
        <dbReference type="Proteomes" id="UP000828390"/>
    </source>
</evidence>
<dbReference type="Proteomes" id="UP000828390">
    <property type="component" value="Unassembled WGS sequence"/>
</dbReference>
<sequence>MLLPRIMKLHRYIDHDSQMTPIDVQVIRISDRYYSDAQVTQVDSSQPKTTQVDASQPKSTQVNPSRPKSTQVNPSQPESTQVDPSRPKSTQVIKAIQVAQGIRNRLV</sequence>
<organism evidence="2 3">
    <name type="scientific">Dreissena polymorpha</name>
    <name type="common">Zebra mussel</name>
    <name type="synonym">Mytilus polymorpha</name>
    <dbReference type="NCBI Taxonomy" id="45954"/>
    <lineage>
        <taxon>Eukaryota</taxon>
        <taxon>Metazoa</taxon>
        <taxon>Spiralia</taxon>
        <taxon>Lophotrochozoa</taxon>
        <taxon>Mollusca</taxon>
        <taxon>Bivalvia</taxon>
        <taxon>Autobranchia</taxon>
        <taxon>Heteroconchia</taxon>
        <taxon>Euheterodonta</taxon>
        <taxon>Imparidentia</taxon>
        <taxon>Neoheterodontei</taxon>
        <taxon>Myida</taxon>
        <taxon>Dreissenoidea</taxon>
        <taxon>Dreissenidae</taxon>
        <taxon>Dreissena</taxon>
    </lineage>
</organism>
<name>A0A9D4NE52_DREPO</name>